<evidence type="ECO:0000313" key="6">
    <source>
        <dbReference type="Proteomes" id="UP001152795"/>
    </source>
</evidence>
<dbReference type="GO" id="GO:0006506">
    <property type="term" value="P:GPI anchor biosynthetic process"/>
    <property type="evidence" value="ECO:0007669"/>
    <property type="project" value="InterPro"/>
</dbReference>
<feature type="non-terminal residue" evidence="5">
    <location>
        <position position="380"/>
    </location>
</feature>
<reference evidence="5" key="1">
    <citation type="submission" date="2020-04" db="EMBL/GenBank/DDBJ databases">
        <authorList>
            <person name="Alioto T."/>
            <person name="Alioto T."/>
            <person name="Gomez Garrido J."/>
        </authorList>
    </citation>
    <scope>NUCLEOTIDE SEQUENCE</scope>
    <source>
        <strain evidence="5">A484AB</strain>
    </source>
</reference>
<comment type="caution">
    <text evidence="5">The sequence shown here is derived from an EMBL/GenBank/DDBJ whole genome shotgun (WGS) entry which is preliminary data.</text>
</comment>
<dbReference type="Pfam" id="PF06423">
    <property type="entry name" value="GWT1"/>
    <property type="match status" value="1"/>
</dbReference>
<dbReference type="PANTHER" id="PTHR20661">
    <property type="entry name" value="PHOSPHATIDYLINOSITOL-GLYCAN BIOSYNTHESIS CLASS W PROTEIN"/>
    <property type="match status" value="1"/>
</dbReference>
<proteinExistence type="predicted"/>
<organism evidence="5 6">
    <name type="scientific">Paramuricea clavata</name>
    <name type="common">Red gorgonian</name>
    <name type="synonym">Violescent sea-whip</name>
    <dbReference type="NCBI Taxonomy" id="317549"/>
    <lineage>
        <taxon>Eukaryota</taxon>
        <taxon>Metazoa</taxon>
        <taxon>Cnidaria</taxon>
        <taxon>Anthozoa</taxon>
        <taxon>Octocorallia</taxon>
        <taxon>Malacalcyonacea</taxon>
        <taxon>Plexauridae</taxon>
        <taxon>Paramuricea</taxon>
    </lineage>
</organism>
<comment type="subcellular location">
    <subcellularLocation>
        <location evidence="1">Membrane</location>
        <topology evidence="1">Multi-pass membrane protein</topology>
    </subcellularLocation>
</comment>
<sequence>MAAENTSYRNLQKSFISNLNGTTAFEISLATSSAPVSVLLRSLLCQFLAGNRQTLEGIFPTSIIFMLEYVTLVLPTFLVFTVLADYAFIFNLLLLLLATTGLFFQGNSIQNQTFSVPVLDKKKRFLCNFRAYVNIATAISILAVDFSIYPRRYAKTETYGTGLMDVGVGSFMIANAVVCQDARGATASTASFAKAVKKELRAVFVLLGLGLVRFAAVKTTDYQEHVSEYGVHWNFFLTLACVRVLSIIILRTLPENLGKHPWIIGILIGLFYQRALVNGLENFVLNGSRGDGSRSNFIDANREGICSSLGYVALYFIGVSIGKLFFYNKHDSVRSLLKLFLSLMCIVVLCWSTLWYWGNMHSPERIISRRLANFPFLLWQ</sequence>
<gene>
    <name evidence="5" type="ORF">PACLA_8A041799</name>
</gene>
<dbReference type="GO" id="GO:0016020">
    <property type="term" value="C:membrane"/>
    <property type="evidence" value="ECO:0007669"/>
    <property type="project" value="UniProtKB-SubCell"/>
</dbReference>
<evidence type="ECO:0000256" key="3">
    <source>
        <dbReference type="ARBA" id="ARBA00022989"/>
    </source>
</evidence>
<dbReference type="GO" id="GO:0005783">
    <property type="term" value="C:endoplasmic reticulum"/>
    <property type="evidence" value="ECO:0007669"/>
    <property type="project" value="TreeGrafter"/>
</dbReference>
<name>A0A6S7LBJ2_PARCT</name>
<keyword evidence="6" id="KW-1185">Reference proteome</keyword>
<keyword evidence="4" id="KW-0472">Membrane</keyword>
<dbReference type="AlphaFoldDB" id="A0A6S7LBJ2"/>
<evidence type="ECO:0000256" key="2">
    <source>
        <dbReference type="ARBA" id="ARBA00022692"/>
    </source>
</evidence>
<dbReference type="OrthoDB" id="15270at2759"/>
<dbReference type="GO" id="GO:0072659">
    <property type="term" value="P:protein localization to plasma membrane"/>
    <property type="evidence" value="ECO:0007669"/>
    <property type="project" value="TreeGrafter"/>
</dbReference>
<dbReference type="EMBL" id="CACRXK020021626">
    <property type="protein sequence ID" value="CAB4036023.1"/>
    <property type="molecule type" value="Genomic_DNA"/>
</dbReference>
<keyword evidence="3" id="KW-1133">Transmembrane helix</keyword>
<dbReference type="GO" id="GO:0032216">
    <property type="term" value="F:glucosaminyl-phosphatidylinositol O-acyltransferase activity"/>
    <property type="evidence" value="ECO:0007669"/>
    <property type="project" value="TreeGrafter"/>
</dbReference>
<evidence type="ECO:0000256" key="1">
    <source>
        <dbReference type="ARBA" id="ARBA00004141"/>
    </source>
</evidence>
<dbReference type="Proteomes" id="UP001152795">
    <property type="component" value="Unassembled WGS sequence"/>
</dbReference>
<dbReference type="PANTHER" id="PTHR20661:SF0">
    <property type="entry name" value="PHOSPHATIDYLINOSITOL-GLYCAN BIOSYNTHESIS CLASS W PROTEIN"/>
    <property type="match status" value="1"/>
</dbReference>
<accession>A0A6S7LBJ2</accession>
<evidence type="ECO:0000313" key="5">
    <source>
        <dbReference type="EMBL" id="CAB4036023.1"/>
    </source>
</evidence>
<evidence type="ECO:0000256" key="4">
    <source>
        <dbReference type="ARBA" id="ARBA00023136"/>
    </source>
</evidence>
<protein>
    <submittedName>
        <fullName evidence="5">Phosphatidylinositol-glycan biosynthesis class W</fullName>
    </submittedName>
</protein>
<dbReference type="InterPro" id="IPR009447">
    <property type="entry name" value="PIGW/GWT1"/>
</dbReference>
<keyword evidence="2" id="KW-0812">Transmembrane</keyword>